<dbReference type="InterPro" id="IPR016187">
    <property type="entry name" value="CTDL_fold"/>
</dbReference>
<dbReference type="PANTHER" id="PTHR23150">
    <property type="entry name" value="SULFATASE MODIFYING FACTOR 1, 2"/>
    <property type="match status" value="1"/>
</dbReference>
<proteinExistence type="predicted"/>
<dbReference type="InterPro" id="IPR005532">
    <property type="entry name" value="SUMF_dom"/>
</dbReference>
<gene>
    <name evidence="2" type="ORF">EI290_07950</name>
</gene>
<keyword evidence="3" id="KW-1185">Reference proteome</keyword>
<dbReference type="Gene3D" id="3.90.1580.10">
    <property type="entry name" value="paralog of FGE (formylglycine-generating enzyme)"/>
    <property type="match status" value="1"/>
</dbReference>
<sequence length="385" mass="43179">MNHPLFLGRTCWLASVLLLINACVSIKPSSRLSGRYSAYTGQPIIGSGLTWPGDTTTAVRWQKPGLVVIDIEDPAQPIYRGFKDNEVVRMDDCVLPPATQLGQLVAQAQNATKHTLQFPGNLLLPGVSYRPDEAEVSNLEWQQFIRYLEFEGNAGLAAQMWPRRDVLPNPDYFTDPFYFLYPVVGISYEQVQAYCRWRSQRVTLLFQQGQPGRLGLALDTLHPDFVRITYRLPTEAEWEYMANAGTNQPQALPCLEQPARVDPTAAAYLKRRAGITQPTEQVKARILAFNRQTKSLPTIRYRWSAPDFMVLNTPDYVYGLVPTPFGLYQLAGNAAEMVQERGVTKGGSYLDPLEACAIKARGTYNGPAPHIGFRCVCEVSYPNRK</sequence>
<accession>A0A428JN20</accession>
<feature type="domain" description="Sulfatase-modifying factor enzyme-like" evidence="1">
    <location>
        <begin position="132"/>
        <end position="376"/>
    </location>
</feature>
<evidence type="ECO:0000259" key="1">
    <source>
        <dbReference type="Pfam" id="PF03781"/>
    </source>
</evidence>
<reference evidence="2 3" key="1">
    <citation type="submission" date="2018-12" db="EMBL/GenBank/DDBJ databases">
        <authorList>
            <person name="Feng G."/>
            <person name="Zhu H."/>
        </authorList>
    </citation>
    <scope>NUCLEOTIDE SEQUENCE [LARGE SCALE GENOMIC DNA]</scope>
    <source>
        <strain evidence="2 3">9PBR-2</strain>
    </source>
</reference>
<dbReference type="InterPro" id="IPR042095">
    <property type="entry name" value="SUMF_sf"/>
</dbReference>
<comment type="caution">
    <text evidence="2">The sequence shown here is derived from an EMBL/GenBank/DDBJ whole genome shotgun (WGS) entry which is preliminary data.</text>
</comment>
<dbReference type="RefSeq" id="WP_125428477.1">
    <property type="nucleotide sequence ID" value="NZ_RWIS01000004.1"/>
</dbReference>
<dbReference type="GO" id="GO:0120147">
    <property type="term" value="F:formylglycine-generating oxidase activity"/>
    <property type="evidence" value="ECO:0007669"/>
    <property type="project" value="TreeGrafter"/>
</dbReference>
<organism evidence="2 3">
    <name type="scientific">Hymenobacter metallilatus</name>
    <dbReference type="NCBI Taxonomy" id="2493666"/>
    <lineage>
        <taxon>Bacteria</taxon>
        <taxon>Pseudomonadati</taxon>
        <taxon>Bacteroidota</taxon>
        <taxon>Cytophagia</taxon>
        <taxon>Cytophagales</taxon>
        <taxon>Hymenobacteraceae</taxon>
        <taxon>Hymenobacter</taxon>
    </lineage>
</organism>
<dbReference type="AlphaFoldDB" id="A0A428JN20"/>
<name>A0A428JN20_9BACT</name>
<dbReference type="InterPro" id="IPR051043">
    <property type="entry name" value="Sulfatase_Mod_Factor_Kinase"/>
</dbReference>
<dbReference type="SUPFAM" id="SSF56436">
    <property type="entry name" value="C-type lectin-like"/>
    <property type="match status" value="1"/>
</dbReference>
<dbReference type="Pfam" id="PF03781">
    <property type="entry name" value="FGE-sulfatase"/>
    <property type="match status" value="1"/>
</dbReference>
<protein>
    <recommendedName>
        <fullName evidence="1">Sulfatase-modifying factor enzyme-like domain-containing protein</fullName>
    </recommendedName>
</protein>
<dbReference type="Proteomes" id="UP000280066">
    <property type="component" value="Unassembled WGS sequence"/>
</dbReference>
<evidence type="ECO:0000313" key="2">
    <source>
        <dbReference type="EMBL" id="RSK34550.1"/>
    </source>
</evidence>
<dbReference type="OrthoDB" id="979507at2"/>
<evidence type="ECO:0000313" key="3">
    <source>
        <dbReference type="Proteomes" id="UP000280066"/>
    </source>
</evidence>
<dbReference type="EMBL" id="RWIS01000004">
    <property type="protein sequence ID" value="RSK34550.1"/>
    <property type="molecule type" value="Genomic_DNA"/>
</dbReference>
<dbReference type="PANTHER" id="PTHR23150:SF19">
    <property type="entry name" value="FORMYLGLYCINE-GENERATING ENZYME"/>
    <property type="match status" value="1"/>
</dbReference>